<dbReference type="EMBL" id="QPIW01000037">
    <property type="protein sequence ID" value="RDB02718.1"/>
    <property type="molecule type" value="Genomic_DNA"/>
</dbReference>
<keyword evidence="1 4" id="KW-0349">Heme</keyword>
<evidence type="ECO:0000259" key="5">
    <source>
        <dbReference type="PROSITE" id="PS51007"/>
    </source>
</evidence>
<evidence type="ECO:0000313" key="6">
    <source>
        <dbReference type="EMBL" id="RDB02718.1"/>
    </source>
</evidence>
<evidence type="ECO:0000313" key="7">
    <source>
        <dbReference type="Proteomes" id="UP000253141"/>
    </source>
</evidence>
<dbReference type="SUPFAM" id="SSF46626">
    <property type="entry name" value="Cytochrome c"/>
    <property type="match status" value="1"/>
</dbReference>
<evidence type="ECO:0000256" key="1">
    <source>
        <dbReference type="ARBA" id="ARBA00022617"/>
    </source>
</evidence>
<dbReference type="InterPro" id="IPR036909">
    <property type="entry name" value="Cyt_c-like_dom_sf"/>
</dbReference>
<dbReference type="Gene3D" id="2.120.10.30">
    <property type="entry name" value="TolB, C-terminal domain"/>
    <property type="match status" value="1"/>
</dbReference>
<dbReference type="GO" id="GO:0046872">
    <property type="term" value="F:metal ion binding"/>
    <property type="evidence" value="ECO:0007669"/>
    <property type="project" value="UniProtKB-KW"/>
</dbReference>
<dbReference type="Gene3D" id="1.10.760.10">
    <property type="entry name" value="Cytochrome c-like domain"/>
    <property type="match status" value="1"/>
</dbReference>
<evidence type="ECO:0000256" key="3">
    <source>
        <dbReference type="ARBA" id="ARBA00023004"/>
    </source>
</evidence>
<dbReference type="AlphaFoldDB" id="A0A369HZD7"/>
<dbReference type="OrthoDB" id="9808161at2"/>
<dbReference type="NCBIfam" id="TIGR02604">
    <property type="entry name" value="Piru_Ver_Nterm"/>
    <property type="match status" value="1"/>
</dbReference>
<protein>
    <submittedName>
        <fullName evidence="6">Dehydrogenase</fullName>
    </submittedName>
</protein>
<dbReference type="GO" id="GO:0009055">
    <property type="term" value="F:electron transfer activity"/>
    <property type="evidence" value="ECO:0007669"/>
    <property type="project" value="InterPro"/>
</dbReference>
<dbReference type="SUPFAM" id="SSF50952">
    <property type="entry name" value="Soluble quinoprotein glucose dehydrogenase"/>
    <property type="match status" value="1"/>
</dbReference>
<dbReference type="InterPro" id="IPR013427">
    <property type="entry name" value="Haem-bd_dom_put"/>
</dbReference>
<sequence>MQKFSFFNSSNTTIVFVKRFIFIPLSVLITSTVHQDDRKANPEPDVERELRSFKVAEGFEVTLFAADPLVAKPIQMNWDADGRLWVVSSTAYPHLKTGEEANDKIFVIEDTDGDGRADKSTVFAEGLITPTGILPGDGGVYVANSTEILHFSDTDGDGKADKRRRILNGFGTADTHHLIHTFRWGPEGRLYFNQSIYIYSHVETPFGTKRLEGGGVWQLNPKNLDMDVYARGLINPWGLQFDRWGQSFLTDGAGGEGINYAFPGATFVTAPGAARIIRGLNPGQPKHSGLDIVSGRHLPESWQGSLITNDFRANRINRFKLEEQGSGYASKQVEDLMWTDNVAFRPVDISVGPDGAIYVADWYNPIIQHGEVDFHDPRRDQQHGRIWRIVAKNRPLVKKTQLTKASVNELLEALKLPEDWTRAQAKQVLKARGATEVLPALQKWVQNLDRNDPNYEHQLLEALWVYQTLDTVNEPLLLTLLNAQNHKARAAGLRALGLWFSKITNPVAHLTKAVTDPHPQVRLEAVIGLRNVKTAESARMALSVLDNSMDEFLDFALWQTVRELEPLWAARLKTTPDFFGDAKKTVFALKSTSSPEAVAQLAQLYQAERVLEEYRNDVLASISKFGKAADLAIVFGKAVEGNTTKNKQVAAQLTALEDAARRGAKPSGDLNRITGFIESEEEAVATAAIRLIGFWQIRELNGTLVTLAEKGEKNRRKAALDALVSMKNEQARTSLIGLTGSKKPVDLRVAAASRLVSTDASEAARIASDLLRTLPSQTDVSEIFRSFIATKAATVALTEELNLKKIPEPIALAARQVLQRSVPYNRRNSEDIKAFVKALEASGGVLPVEKMPQELNEKEISSLAKTVAETADPTKGELIFRKAGLACLTCHAIGGAGGRIGPDLSSLGTSSPAETIIRSILYPNASIKEGYELQRIVKKDKSEMMGYIVSNGTAEIIIRDVTGSEVAVPKSQISVVEKISGSLMPAGLTAGLDKEEFKNLIGFLSKMGESGKFRVPTTRFVRRWNSVSNSKELVKKILVEGPSYVVKDNAKLTYEPFYSKVAGDLPLDELPVVEINANKKYTFIKFDIEVVSKGNVNLAFNSTTGITAWVGGKPLKLTERGGAADLAPGIHTFTLALDRSLFKDNALNVQLAENEGGAAQTRLVMGR</sequence>
<keyword evidence="7" id="KW-1185">Reference proteome</keyword>
<dbReference type="SUPFAM" id="SSF48371">
    <property type="entry name" value="ARM repeat"/>
    <property type="match status" value="1"/>
</dbReference>
<dbReference type="PROSITE" id="PS51007">
    <property type="entry name" value="CYTC"/>
    <property type="match status" value="1"/>
</dbReference>
<keyword evidence="3 4" id="KW-0408">Iron</keyword>
<dbReference type="RefSeq" id="WP_114464177.1">
    <property type="nucleotide sequence ID" value="NZ_QPIW01000037.1"/>
</dbReference>
<evidence type="ECO:0000256" key="2">
    <source>
        <dbReference type="ARBA" id="ARBA00022723"/>
    </source>
</evidence>
<dbReference type="NCBIfam" id="TIGR02603">
    <property type="entry name" value="CxxCH_TIGR02603"/>
    <property type="match status" value="1"/>
</dbReference>
<dbReference type="InterPro" id="IPR011041">
    <property type="entry name" value="Quinoprot_gluc/sorb_DH_b-prop"/>
</dbReference>
<proteinExistence type="predicted"/>
<keyword evidence="2 4" id="KW-0479">Metal-binding</keyword>
<dbReference type="Pfam" id="PF23500">
    <property type="entry name" value="DUF7133"/>
    <property type="match status" value="2"/>
</dbReference>
<accession>A0A369HZD7</accession>
<dbReference type="Proteomes" id="UP000253141">
    <property type="component" value="Unassembled WGS sequence"/>
</dbReference>
<dbReference type="PANTHER" id="PTHR33546">
    <property type="entry name" value="LARGE, MULTIFUNCTIONAL SECRETED PROTEIN-RELATED"/>
    <property type="match status" value="1"/>
</dbReference>
<comment type="caution">
    <text evidence="6">The sequence shown here is derived from an EMBL/GenBank/DDBJ whole genome shotgun (WGS) entry which is preliminary data.</text>
</comment>
<evidence type="ECO:0000256" key="4">
    <source>
        <dbReference type="PROSITE-ProRule" id="PRU00433"/>
    </source>
</evidence>
<dbReference type="PANTHER" id="PTHR33546:SF1">
    <property type="entry name" value="LARGE, MULTIFUNCTIONAL SECRETED PROTEIN"/>
    <property type="match status" value="1"/>
</dbReference>
<dbReference type="InterPro" id="IPR011989">
    <property type="entry name" value="ARM-like"/>
</dbReference>
<reference evidence="6 7" key="1">
    <citation type="submission" date="2018-07" db="EMBL/GenBank/DDBJ databases">
        <title>Genome analysis of Runella aurantiaca.</title>
        <authorList>
            <person name="Yang X."/>
        </authorList>
    </citation>
    <scope>NUCLEOTIDE SEQUENCE [LARGE SCALE GENOMIC DNA]</scope>
    <source>
        <strain evidence="6 7">YX9</strain>
    </source>
</reference>
<dbReference type="Gene3D" id="1.25.10.10">
    <property type="entry name" value="Leucine-rich Repeat Variant"/>
    <property type="match status" value="1"/>
</dbReference>
<dbReference type="InterPro" id="IPR016024">
    <property type="entry name" value="ARM-type_fold"/>
</dbReference>
<name>A0A369HZD7_9BACT</name>
<feature type="domain" description="Cytochrome c" evidence="5">
    <location>
        <begin position="871"/>
        <end position="1008"/>
    </location>
</feature>
<dbReference type="InterPro" id="IPR009056">
    <property type="entry name" value="Cyt_c-like_dom"/>
</dbReference>
<gene>
    <name evidence="6" type="ORF">DVG78_27320</name>
</gene>
<dbReference type="InterPro" id="IPR011042">
    <property type="entry name" value="6-blade_b-propeller_TolB-like"/>
</dbReference>
<dbReference type="InterPro" id="IPR013428">
    <property type="entry name" value="Membrane-bound_put_N"/>
</dbReference>
<dbReference type="GO" id="GO:0020037">
    <property type="term" value="F:heme binding"/>
    <property type="evidence" value="ECO:0007669"/>
    <property type="project" value="InterPro"/>
</dbReference>
<dbReference type="InterPro" id="IPR055557">
    <property type="entry name" value="DUF7133"/>
</dbReference>
<organism evidence="6 7">
    <name type="scientific">Runella aurantiaca</name>
    <dbReference type="NCBI Taxonomy" id="2282308"/>
    <lineage>
        <taxon>Bacteria</taxon>
        <taxon>Pseudomonadati</taxon>
        <taxon>Bacteroidota</taxon>
        <taxon>Cytophagia</taxon>
        <taxon>Cytophagales</taxon>
        <taxon>Spirosomataceae</taxon>
        <taxon>Runella</taxon>
    </lineage>
</organism>